<organism evidence="7 8">
    <name type="scientific">Helianthus annuus</name>
    <name type="common">Common sunflower</name>
    <dbReference type="NCBI Taxonomy" id="4232"/>
    <lineage>
        <taxon>Eukaryota</taxon>
        <taxon>Viridiplantae</taxon>
        <taxon>Streptophyta</taxon>
        <taxon>Embryophyta</taxon>
        <taxon>Tracheophyta</taxon>
        <taxon>Spermatophyta</taxon>
        <taxon>Magnoliopsida</taxon>
        <taxon>eudicotyledons</taxon>
        <taxon>Gunneridae</taxon>
        <taxon>Pentapetalae</taxon>
        <taxon>asterids</taxon>
        <taxon>campanulids</taxon>
        <taxon>Asterales</taxon>
        <taxon>Asteraceae</taxon>
        <taxon>Asteroideae</taxon>
        <taxon>Heliantheae alliance</taxon>
        <taxon>Heliantheae</taxon>
        <taxon>Helianthus</taxon>
    </lineage>
</organism>
<dbReference type="EMBL" id="MNCJ02000326">
    <property type="protein sequence ID" value="KAF5783340.1"/>
    <property type="molecule type" value="Genomic_DNA"/>
</dbReference>
<dbReference type="InParanoid" id="A0A251TDM6"/>
<dbReference type="InterPro" id="IPR051834">
    <property type="entry name" value="RING_finger_E3_ligase"/>
</dbReference>
<evidence type="ECO:0000313" key="8">
    <source>
        <dbReference type="Proteomes" id="UP000215914"/>
    </source>
</evidence>
<keyword evidence="3" id="KW-0862">Zinc</keyword>
<dbReference type="GO" id="GO:0008270">
    <property type="term" value="F:zinc ion binding"/>
    <property type="evidence" value="ECO:0007669"/>
    <property type="project" value="UniProtKB-KW"/>
</dbReference>
<accession>A0A251TDM6</accession>
<feature type="domain" description="RING-type" evidence="5">
    <location>
        <begin position="24"/>
        <end position="65"/>
    </location>
</feature>
<keyword evidence="2 4" id="KW-0863">Zinc-finger</keyword>
<evidence type="ECO:0000313" key="6">
    <source>
        <dbReference type="EMBL" id="KAF5783340.1"/>
    </source>
</evidence>
<evidence type="ECO:0000256" key="3">
    <source>
        <dbReference type="ARBA" id="ARBA00022833"/>
    </source>
</evidence>
<evidence type="ECO:0000256" key="2">
    <source>
        <dbReference type="ARBA" id="ARBA00022771"/>
    </source>
</evidence>
<keyword evidence="1" id="KW-0479">Metal-binding</keyword>
<protein>
    <submittedName>
        <fullName evidence="7">Putative zinc finger, RING/FYVE/PHD-type</fullName>
    </submittedName>
    <submittedName>
        <fullName evidence="6">Transcription factor C2H2 family</fullName>
    </submittedName>
</protein>
<dbReference type="PANTHER" id="PTHR45931">
    <property type="entry name" value="SI:CH211-59O9.10"/>
    <property type="match status" value="1"/>
</dbReference>
<dbReference type="InterPro" id="IPR001841">
    <property type="entry name" value="Znf_RING"/>
</dbReference>
<evidence type="ECO:0000256" key="4">
    <source>
        <dbReference type="PROSITE-ProRule" id="PRU00175"/>
    </source>
</evidence>
<dbReference type="Proteomes" id="UP000215914">
    <property type="component" value="Chromosome 11"/>
</dbReference>
<dbReference type="Pfam" id="PF13639">
    <property type="entry name" value="zf-RING_2"/>
    <property type="match status" value="1"/>
</dbReference>
<sequence length="121" mass="13944">MVEVKKKQFTSESSHLRPPATTACTVCLNSLSNGHKVTKLPCHHYFHRGCIKGWLTCNKTCPICRREVSVPNKPHPLRVRGHQVGVGDLRVSHVHYRRPLGLWVSQLMELIVALFFKRHEW</sequence>
<dbReference type="PROSITE" id="PS50089">
    <property type="entry name" value="ZF_RING_2"/>
    <property type="match status" value="1"/>
</dbReference>
<evidence type="ECO:0000256" key="1">
    <source>
        <dbReference type="ARBA" id="ARBA00022723"/>
    </source>
</evidence>
<keyword evidence="8" id="KW-1185">Reference proteome</keyword>
<dbReference type="PANTHER" id="PTHR45931:SF3">
    <property type="entry name" value="RING ZINC FINGER-CONTAINING PROTEIN"/>
    <property type="match status" value="1"/>
</dbReference>
<name>A0A251TDM6_HELAN</name>
<reference evidence="6" key="3">
    <citation type="submission" date="2020-06" db="EMBL/GenBank/DDBJ databases">
        <title>Helianthus annuus Genome sequencing and assembly Release 2.</title>
        <authorList>
            <person name="Gouzy J."/>
            <person name="Langlade N."/>
            <person name="Munos S."/>
        </authorList>
    </citation>
    <scope>NUCLEOTIDE SEQUENCE</scope>
    <source>
        <tissue evidence="6">Leaves</tissue>
    </source>
</reference>
<dbReference type="STRING" id="4232.A0A251TDM6"/>
<dbReference type="SMART" id="SM00184">
    <property type="entry name" value="RING"/>
    <property type="match status" value="1"/>
</dbReference>
<dbReference type="InterPro" id="IPR013083">
    <property type="entry name" value="Znf_RING/FYVE/PHD"/>
</dbReference>
<dbReference type="Gene3D" id="3.30.40.10">
    <property type="entry name" value="Zinc/RING finger domain, C3HC4 (zinc finger)"/>
    <property type="match status" value="1"/>
</dbReference>
<evidence type="ECO:0000259" key="5">
    <source>
        <dbReference type="PROSITE" id="PS50089"/>
    </source>
</evidence>
<proteinExistence type="predicted"/>
<reference evidence="7" key="2">
    <citation type="submission" date="2017-02" db="EMBL/GenBank/DDBJ databases">
        <title>Sunflower complete genome.</title>
        <authorList>
            <person name="Langlade N."/>
            <person name="Munos S."/>
        </authorList>
    </citation>
    <scope>NUCLEOTIDE SEQUENCE [LARGE SCALE GENOMIC DNA]</scope>
    <source>
        <tissue evidence="7">Leaves</tissue>
    </source>
</reference>
<evidence type="ECO:0000313" key="7">
    <source>
        <dbReference type="EMBL" id="OTG08686.1"/>
    </source>
</evidence>
<dbReference type="EMBL" id="CM007900">
    <property type="protein sequence ID" value="OTG08686.1"/>
    <property type="molecule type" value="Genomic_DNA"/>
</dbReference>
<reference evidence="6 8" key="1">
    <citation type="journal article" date="2017" name="Nature">
        <title>The sunflower genome provides insights into oil metabolism, flowering and Asterid evolution.</title>
        <authorList>
            <person name="Badouin H."/>
            <person name="Gouzy J."/>
            <person name="Grassa C.J."/>
            <person name="Murat F."/>
            <person name="Staton S.E."/>
            <person name="Cottret L."/>
            <person name="Lelandais-Briere C."/>
            <person name="Owens G.L."/>
            <person name="Carrere S."/>
            <person name="Mayjonade B."/>
            <person name="Legrand L."/>
            <person name="Gill N."/>
            <person name="Kane N.C."/>
            <person name="Bowers J.E."/>
            <person name="Hubner S."/>
            <person name="Bellec A."/>
            <person name="Berard A."/>
            <person name="Berges H."/>
            <person name="Blanchet N."/>
            <person name="Boniface M.C."/>
            <person name="Brunel D."/>
            <person name="Catrice O."/>
            <person name="Chaidir N."/>
            <person name="Claudel C."/>
            <person name="Donnadieu C."/>
            <person name="Faraut T."/>
            <person name="Fievet G."/>
            <person name="Helmstetter N."/>
            <person name="King M."/>
            <person name="Knapp S.J."/>
            <person name="Lai Z."/>
            <person name="Le Paslier M.C."/>
            <person name="Lippi Y."/>
            <person name="Lorenzon L."/>
            <person name="Mandel J.R."/>
            <person name="Marage G."/>
            <person name="Marchand G."/>
            <person name="Marquand E."/>
            <person name="Bret-Mestries E."/>
            <person name="Morien E."/>
            <person name="Nambeesan S."/>
            <person name="Nguyen T."/>
            <person name="Pegot-Espagnet P."/>
            <person name="Pouilly N."/>
            <person name="Raftis F."/>
            <person name="Sallet E."/>
            <person name="Schiex T."/>
            <person name="Thomas J."/>
            <person name="Vandecasteele C."/>
            <person name="Vares D."/>
            <person name="Vear F."/>
            <person name="Vautrin S."/>
            <person name="Crespi M."/>
            <person name="Mangin B."/>
            <person name="Burke J.M."/>
            <person name="Salse J."/>
            <person name="Munos S."/>
            <person name="Vincourt P."/>
            <person name="Rieseberg L.H."/>
            <person name="Langlade N.B."/>
        </authorList>
    </citation>
    <scope>NUCLEOTIDE SEQUENCE [LARGE SCALE GENOMIC DNA]</scope>
    <source>
        <strain evidence="8">cv. SF193</strain>
        <tissue evidence="6">Leaves</tissue>
    </source>
</reference>
<gene>
    <name evidence="7" type="ORF">HannXRQ_Chr11g0344481</name>
    <name evidence="6" type="ORF">HanXRQr2_Chr11g0506821</name>
</gene>
<dbReference type="Gramene" id="mRNA:HanXRQr2_Chr11g0506821">
    <property type="protein sequence ID" value="CDS:HanXRQr2_Chr11g0506821.1"/>
    <property type="gene ID" value="HanXRQr2_Chr11g0506821"/>
</dbReference>
<dbReference type="SUPFAM" id="SSF57850">
    <property type="entry name" value="RING/U-box"/>
    <property type="match status" value="1"/>
</dbReference>
<dbReference type="OMA" id="LMEDWEW"/>
<dbReference type="AlphaFoldDB" id="A0A251TDM6"/>